<keyword evidence="1" id="KW-1015">Disulfide bond</keyword>
<gene>
    <name evidence="4" type="primary">20216731</name>
    <name evidence="3" type="ORF">HELRODRAFT_87243</name>
</gene>
<evidence type="ECO:0000313" key="5">
    <source>
        <dbReference type="Proteomes" id="UP000015101"/>
    </source>
</evidence>
<dbReference type="eggNOG" id="KOG1216">
    <property type="taxonomic scope" value="Eukaryota"/>
</dbReference>
<evidence type="ECO:0000313" key="4">
    <source>
        <dbReference type="EnsemblMetazoa" id="HelroP87243"/>
    </source>
</evidence>
<dbReference type="EnsemblMetazoa" id="HelroT87243">
    <property type="protein sequence ID" value="HelroP87243"/>
    <property type="gene ID" value="HelroG87243"/>
</dbReference>
<dbReference type="AlphaFoldDB" id="T1G6N4"/>
<dbReference type="EMBL" id="KB097552">
    <property type="protein sequence ID" value="ESN95004.1"/>
    <property type="molecule type" value="Genomic_DNA"/>
</dbReference>
<reference evidence="5" key="1">
    <citation type="submission" date="2012-12" db="EMBL/GenBank/DDBJ databases">
        <authorList>
            <person name="Hellsten U."/>
            <person name="Grimwood J."/>
            <person name="Chapman J.A."/>
            <person name="Shapiro H."/>
            <person name="Aerts A."/>
            <person name="Otillar R.P."/>
            <person name="Terry A.Y."/>
            <person name="Boore J.L."/>
            <person name="Simakov O."/>
            <person name="Marletaz F."/>
            <person name="Cho S.-J."/>
            <person name="Edsinger-Gonzales E."/>
            <person name="Havlak P."/>
            <person name="Kuo D.-H."/>
            <person name="Larsson T."/>
            <person name="Lv J."/>
            <person name="Arendt D."/>
            <person name="Savage R."/>
            <person name="Osoegawa K."/>
            <person name="de Jong P."/>
            <person name="Lindberg D.R."/>
            <person name="Seaver E.C."/>
            <person name="Weisblat D.A."/>
            <person name="Putnam N.H."/>
            <person name="Grigoriev I.V."/>
            <person name="Rokhsar D.S."/>
        </authorList>
    </citation>
    <scope>NUCLEOTIDE SEQUENCE</scope>
</reference>
<dbReference type="CTD" id="20216731"/>
<protein>
    <recommendedName>
        <fullName evidence="2">VWF/SSPO/Zonadhesin-like cysteine-rich domain-containing protein</fullName>
    </recommendedName>
</protein>
<dbReference type="InterPro" id="IPR014853">
    <property type="entry name" value="VWF/SSPO/ZAN-like_Cys-rich_dom"/>
</dbReference>
<proteinExistence type="predicted"/>
<dbReference type="SMART" id="SM00832">
    <property type="entry name" value="C8"/>
    <property type="match status" value="1"/>
</dbReference>
<dbReference type="RefSeq" id="XP_009026842.1">
    <property type="nucleotide sequence ID" value="XM_009028594.1"/>
</dbReference>
<sequence>WAISSCSIITNGEVFKECRSLVDYKSYYDECLSAACSCETGGDCACLCTIVESFAVACNKQGSCPKWRSNYFCRQFIAFFEEICINFNLILNFLKKLA</sequence>
<accession>T1G6N4</accession>
<dbReference type="InParanoid" id="T1G6N4"/>
<dbReference type="STRING" id="6412.T1G6N4"/>
<dbReference type="Proteomes" id="UP000015101">
    <property type="component" value="Unassembled WGS sequence"/>
</dbReference>
<dbReference type="PANTHER" id="PTHR11339">
    <property type="entry name" value="EXTRACELLULAR MATRIX GLYCOPROTEIN RELATED"/>
    <property type="match status" value="1"/>
</dbReference>
<dbReference type="HOGENOM" id="CLU_188789_0_0_1"/>
<dbReference type="EMBL" id="AMQM01007021">
    <property type="status" value="NOT_ANNOTATED_CDS"/>
    <property type="molecule type" value="Genomic_DNA"/>
</dbReference>
<evidence type="ECO:0000313" key="3">
    <source>
        <dbReference type="EMBL" id="ESN95004.1"/>
    </source>
</evidence>
<evidence type="ECO:0000259" key="2">
    <source>
        <dbReference type="SMART" id="SM00832"/>
    </source>
</evidence>
<dbReference type="GeneID" id="20216731"/>
<dbReference type="Pfam" id="PF08742">
    <property type="entry name" value="C8"/>
    <property type="match status" value="1"/>
</dbReference>
<reference evidence="3 5" key="2">
    <citation type="journal article" date="2013" name="Nature">
        <title>Insights into bilaterian evolution from three spiralian genomes.</title>
        <authorList>
            <person name="Simakov O."/>
            <person name="Marletaz F."/>
            <person name="Cho S.J."/>
            <person name="Edsinger-Gonzales E."/>
            <person name="Havlak P."/>
            <person name="Hellsten U."/>
            <person name="Kuo D.H."/>
            <person name="Larsson T."/>
            <person name="Lv J."/>
            <person name="Arendt D."/>
            <person name="Savage R."/>
            <person name="Osoegawa K."/>
            <person name="de Jong P."/>
            <person name="Grimwood J."/>
            <person name="Chapman J.A."/>
            <person name="Shapiro H."/>
            <person name="Aerts A."/>
            <person name="Otillar R.P."/>
            <person name="Terry A.Y."/>
            <person name="Boore J.L."/>
            <person name="Grigoriev I.V."/>
            <person name="Lindberg D.R."/>
            <person name="Seaver E.C."/>
            <person name="Weisblat D.A."/>
            <person name="Putnam N.H."/>
            <person name="Rokhsar D.S."/>
        </authorList>
    </citation>
    <scope>NUCLEOTIDE SEQUENCE</scope>
</reference>
<name>T1G6N4_HELRO</name>
<dbReference type="OrthoDB" id="6160329at2759"/>
<organism evidence="4 5">
    <name type="scientific">Helobdella robusta</name>
    <name type="common">Californian leech</name>
    <dbReference type="NCBI Taxonomy" id="6412"/>
    <lineage>
        <taxon>Eukaryota</taxon>
        <taxon>Metazoa</taxon>
        <taxon>Spiralia</taxon>
        <taxon>Lophotrochozoa</taxon>
        <taxon>Annelida</taxon>
        <taxon>Clitellata</taxon>
        <taxon>Hirudinea</taxon>
        <taxon>Rhynchobdellida</taxon>
        <taxon>Glossiphoniidae</taxon>
        <taxon>Helobdella</taxon>
    </lineage>
</organism>
<dbReference type="KEGG" id="hro:HELRODRAFT_87243"/>
<reference evidence="4" key="3">
    <citation type="submission" date="2015-06" db="UniProtKB">
        <authorList>
            <consortium name="EnsemblMetazoa"/>
        </authorList>
    </citation>
    <scope>IDENTIFICATION</scope>
</reference>
<keyword evidence="5" id="KW-1185">Reference proteome</keyword>
<evidence type="ECO:0000256" key="1">
    <source>
        <dbReference type="ARBA" id="ARBA00023157"/>
    </source>
</evidence>
<dbReference type="InterPro" id="IPR050780">
    <property type="entry name" value="Mucin_vWF_Thrombospondin_sf"/>
</dbReference>
<feature type="domain" description="VWF/SSPO/Zonadhesin-like cysteine-rich" evidence="2">
    <location>
        <begin position="1"/>
        <end position="74"/>
    </location>
</feature>